<proteinExistence type="predicted"/>
<name>A0A6L3Y2Y7_9HYPH</name>
<evidence type="ECO:0000313" key="2">
    <source>
        <dbReference type="Proteomes" id="UP000481643"/>
    </source>
</evidence>
<dbReference type="Pfam" id="PF10983">
    <property type="entry name" value="DUF2793"/>
    <property type="match status" value="1"/>
</dbReference>
<evidence type="ECO:0000313" key="1">
    <source>
        <dbReference type="EMBL" id="KAB2674686.1"/>
    </source>
</evidence>
<comment type="caution">
    <text evidence="1">The sequence shown here is derived from an EMBL/GenBank/DDBJ whole genome shotgun (WGS) entry which is preliminary data.</text>
</comment>
<reference evidence="1 2" key="1">
    <citation type="submission" date="2019-09" db="EMBL/GenBank/DDBJ databases">
        <title>Taxonomic organization of the family Brucellaceae based on a phylogenomic approach.</title>
        <authorList>
            <person name="Leclercq S."/>
            <person name="Cloeckaert A."/>
            <person name="Zygmunt M.S."/>
        </authorList>
    </citation>
    <scope>NUCLEOTIDE SEQUENCE [LARGE SCALE GENOMIC DNA]</scope>
    <source>
        <strain evidence="1 2">WS1830</strain>
    </source>
</reference>
<dbReference type="EMBL" id="WBVX01000063">
    <property type="protein sequence ID" value="KAB2674686.1"/>
    <property type="molecule type" value="Genomic_DNA"/>
</dbReference>
<dbReference type="Proteomes" id="UP000481643">
    <property type="component" value="Unassembled WGS sequence"/>
</dbReference>
<gene>
    <name evidence="1" type="ORF">F9L08_28400</name>
</gene>
<organism evidence="1 2">
    <name type="scientific">Brucella tritici</name>
    <dbReference type="NCBI Taxonomy" id="94626"/>
    <lineage>
        <taxon>Bacteria</taxon>
        <taxon>Pseudomonadati</taxon>
        <taxon>Pseudomonadota</taxon>
        <taxon>Alphaproteobacteria</taxon>
        <taxon>Hyphomicrobiales</taxon>
        <taxon>Brucellaceae</taxon>
        <taxon>Brucella/Ochrobactrum group</taxon>
        <taxon>Brucella</taxon>
    </lineage>
</organism>
<sequence length="338" mass="35206">MTPDDGHGIGLPDGRVFIRIDGVYVELLASTWEWVKNRKTPVERFNSLPWLPVKSITIAAPPSSPAEGDLYIVAAGATGAWAGKSGQIAEWSSGSWVFSVPFDGHGVSLPDGRVFERVSGMYVEKLALDSQSGKWVSAADTGVANALVVAIDPVPSALPAFLVVWPKVPNSGPATIKVNGLAAVSIKRRNEAALLAGDLQPGTPAFLLLSNGTYILANPLLPPPPGTGLSGRQSFTGWKPVSAASHDLTVTFTAPASGMVIAISTLNKSYNSADPNILNSIAITGVGAEGDWVNTSTSAINATSVQKGQSVTVTSNVQTEAGIAVPMSQYLTYIFIPA</sequence>
<protein>
    <submittedName>
        <fullName evidence="1">DUF2793 domain-containing protein</fullName>
    </submittedName>
</protein>
<dbReference type="AlphaFoldDB" id="A0A6L3Y2Y7"/>
<accession>A0A6L3Y2Y7</accession>
<dbReference type="InterPro" id="IPR021251">
    <property type="entry name" value="DUF2793"/>
</dbReference>